<dbReference type="Proteomes" id="UP000002747">
    <property type="component" value="Chromosome"/>
</dbReference>
<proteinExistence type="predicted"/>
<name>C7BLS1_PHOAA</name>
<protein>
    <submittedName>
        <fullName evidence="1">Phage-related protein</fullName>
    </submittedName>
</protein>
<dbReference type="AlphaFoldDB" id="C7BLS1"/>
<evidence type="ECO:0000313" key="1">
    <source>
        <dbReference type="EMBL" id="CAQ85777.1"/>
    </source>
</evidence>
<evidence type="ECO:0000313" key="2">
    <source>
        <dbReference type="Proteomes" id="UP000002747"/>
    </source>
</evidence>
<accession>C7BLS1</accession>
<dbReference type="EMBL" id="FM162591">
    <property type="protein sequence ID" value="CAQ85777.1"/>
    <property type="molecule type" value="Genomic_DNA"/>
</dbReference>
<gene>
    <name evidence="1" type="ordered locus">PAU_03689</name>
</gene>
<reference evidence="1 2" key="1">
    <citation type="journal article" date="2009" name="BMC Genomics">
        <title>Comparative genomics of the emerging human pathogen Photorhabdus asymbiotica with the insect pathogen Photorhabdus luminescens.</title>
        <authorList>
            <person name="Wilkinson P."/>
            <person name="Waterfield N.R."/>
            <person name="Crossman L."/>
            <person name="Corton C."/>
            <person name="Sanchez-Contreras M."/>
            <person name="Vlisidou I."/>
            <person name="Barron A."/>
            <person name="Bignell A."/>
            <person name="Clark L."/>
            <person name="Ormond D."/>
            <person name="Mayho M."/>
            <person name="Bason N."/>
            <person name="Smith F."/>
            <person name="Simmonds M."/>
            <person name="Churcher C."/>
            <person name="Harris D."/>
            <person name="Thompson N.R."/>
            <person name="Quail M."/>
            <person name="Parkhill J."/>
            <person name="ffrench-Constant R.H."/>
        </authorList>
    </citation>
    <scope>NUCLEOTIDE SEQUENCE [LARGE SCALE GENOMIC DNA]</scope>
    <source>
        <strain evidence="2">ATCC 43949 / 3105-77</strain>
    </source>
</reference>
<dbReference type="KEGG" id="pay:PAU_03689"/>
<organism evidence="1 2">
    <name type="scientific">Photorhabdus asymbiotica subsp. asymbiotica (strain ATCC 43949 / 3105-77)</name>
    <name type="common">Xenorhabdus luminescens (strain 2)</name>
    <dbReference type="NCBI Taxonomy" id="553480"/>
    <lineage>
        <taxon>Bacteria</taxon>
        <taxon>Pseudomonadati</taxon>
        <taxon>Pseudomonadota</taxon>
        <taxon>Gammaproteobacteria</taxon>
        <taxon>Enterobacterales</taxon>
        <taxon>Morganellaceae</taxon>
        <taxon>Photorhabdus</taxon>
    </lineage>
</organism>
<dbReference type="eggNOG" id="COG3501">
    <property type="taxonomic scope" value="Bacteria"/>
</dbReference>
<dbReference type="STRING" id="291112.PAU_03689"/>
<sequence>MTIPKILSLRPGVVVNQHRLNKVNLNNENMVITWEVVNKLTGQSQTKTPMLRQIDAAYPELSAGLHLPKFARIEAHTESTVSGDISVHSDRAMPLMFNC</sequence>